<dbReference type="SMART" id="SM00409">
    <property type="entry name" value="IG"/>
    <property type="match status" value="2"/>
</dbReference>
<evidence type="ECO:0000256" key="5">
    <source>
        <dbReference type="SAM" id="Phobius"/>
    </source>
</evidence>
<dbReference type="InterPro" id="IPR013783">
    <property type="entry name" value="Ig-like_fold"/>
</dbReference>
<keyword evidence="2 6" id="KW-0732">Signal</keyword>
<comment type="subcellular location">
    <subcellularLocation>
        <location evidence="1">Membrane</location>
    </subcellularLocation>
</comment>
<dbReference type="InterPro" id="IPR029463">
    <property type="entry name" value="Lys_MEP"/>
</dbReference>
<evidence type="ECO:0000256" key="2">
    <source>
        <dbReference type="ARBA" id="ARBA00022729"/>
    </source>
</evidence>
<dbReference type="AlphaFoldDB" id="A0ABD0X9G0"/>
<evidence type="ECO:0000313" key="8">
    <source>
        <dbReference type="EMBL" id="KAL1005608.1"/>
    </source>
</evidence>
<feature type="transmembrane region" description="Helical" evidence="5">
    <location>
        <begin position="387"/>
        <end position="408"/>
    </location>
</feature>
<dbReference type="Proteomes" id="UP001557470">
    <property type="component" value="Unassembled WGS sequence"/>
</dbReference>
<evidence type="ECO:0000259" key="7">
    <source>
        <dbReference type="PROSITE" id="PS50835"/>
    </source>
</evidence>
<dbReference type="PANTHER" id="PTHR12080:SF48">
    <property type="entry name" value="IMMUNOGLOBULIN SUBTYPE DOMAIN-CONTAINING PROTEIN"/>
    <property type="match status" value="1"/>
</dbReference>
<feature type="signal peptide" evidence="6">
    <location>
        <begin position="1"/>
        <end position="20"/>
    </location>
</feature>
<feature type="domain" description="Ig-like" evidence="7">
    <location>
        <begin position="298"/>
        <end position="377"/>
    </location>
</feature>
<dbReference type="GO" id="GO:0016020">
    <property type="term" value="C:membrane"/>
    <property type="evidence" value="ECO:0007669"/>
    <property type="project" value="UniProtKB-SubCell"/>
</dbReference>
<sequence>MSITLLTFFLLEAIVCTVLGQQLNKNVGESLVFTPNKTDVPAKINSFIWKNGKDKVAEWDKDFDLEIYGIYKGRTELDQTTGVLTINNLSIKDSGVYSVEINSKVLKTAFTVSIFKAVPNPQITYSCNSDKTLCTLTCDGDTTDAGTVSYHWKKGQGDFQESTKQLNVTKTEVSKISYTCQLKNAVSSATGVFDEDIFGPGQQLNKKAGESLVLTPNKVPTNIKSIIWKNGKDKVAERDKDFGLEIYGIYKDRTELDQTTGVLTINNLSIKDSGVYSVEINSKLFEATFTVSVFKAVPNPQITYSCNSDKTLCTLSCDGDTTDAEPVSYQWKKGQGDFQQSAKQLNVTKTEDSKTNYTCQLKNAVSSATGIFDEDIFGPDGWWTNAWLIWFSLLILAIVIVVLLHRVITGVWFYQKDSDGLNGVSYSVARSADNVPASIGSKITELSGEKLVAAEEARTATIEILKDALEKRFYGFPVSFSYTCTEPVDSYKFSCIPTEKILRDLLEKMEKIVFREDSDPEHINVFAYVYPEDYNNVVYLCEEFWSAPDDLCRDSKPGTLIHEVSHLLGTDDITYELLEVELFELHGTLLGKLDYIQDKDEVEKLHCVEEVAQINANSLEYEFETFINHEKSYEDGRYTCCEETKKNSVCGERETGHYHLHERFDSKRKEMKERLQNPIQPPDANRQLKQCVPPVPVPVPGKTL</sequence>
<name>A0ABD0X9G0_UMBPY</name>
<dbReference type="InterPro" id="IPR024079">
    <property type="entry name" value="MetalloPept_cat_dom_sf"/>
</dbReference>
<evidence type="ECO:0000256" key="3">
    <source>
        <dbReference type="ARBA" id="ARBA00023136"/>
    </source>
</evidence>
<evidence type="ECO:0000256" key="6">
    <source>
        <dbReference type="SAM" id="SignalP"/>
    </source>
</evidence>
<keyword evidence="5" id="KW-0812">Transmembrane</keyword>
<dbReference type="Pfam" id="PF14521">
    <property type="entry name" value="Aspzincin_M35"/>
    <property type="match status" value="1"/>
</dbReference>
<gene>
    <name evidence="8" type="ORF">UPYG_G00061290</name>
</gene>
<dbReference type="Gene3D" id="2.60.40.10">
    <property type="entry name" value="Immunoglobulins"/>
    <property type="match status" value="4"/>
</dbReference>
<accession>A0ABD0X9G0</accession>
<feature type="domain" description="Ig-like" evidence="7">
    <location>
        <begin position="119"/>
        <end position="198"/>
    </location>
</feature>
<dbReference type="PROSITE" id="PS50835">
    <property type="entry name" value="IG_LIKE"/>
    <property type="match status" value="2"/>
</dbReference>
<dbReference type="SUPFAM" id="SSF48726">
    <property type="entry name" value="Immunoglobulin"/>
    <property type="match status" value="2"/>
</dbReference>
<keyword evidence="9" id="KW-1185">Reference proteome</keyword>
<dbReference type="InterPro" id="IPR007110">
    <property type="entry name" value="Ig-like_dom"/>
</dbReference>
<keyword evidence="4" id="KW-0325">Glycoprotein</keyword>
<dbReference type="SUPFAM" id="SSF55486">
    <property type="entry name" value="Metalloproteases ('zincins'), catalytic domain"/>
    <property type="match status" value="1"/>
</dbReference>
<evidence type="ECO:0000256" key="1">
    <source>
        <dbReference type="ARBA" id="ARBA00004370"/>
    </source>
</evidence>
<comment type="caution">
    <text evidence="8">The sequence shown here is derived from an EMBL/GenBank/DDBJ whole genome shotgun (WGS) entry which is preliminary data.</text>
</comment>
<dbReference type="InterPro" id="IPR036179">
    <property type="entry name" value="Ig-like_dom_sf"/>
</dbReference>
<dbReference type="InterPro" id="IPR015631">
    <property type="entry name" value="CD2/SLAM_rcpt"/>
</dbReference>
<dbReference type="SMART" id="SM01351">
    <property type="entry name" value="Aspzincin_M35"/>
    <property type="match status" value="1"/>
</dbReference>
<dbReference type="PANTHER" id="PTHR12080">
    <property type="entry name" value="SIGNALING LYMPHOCYTIC ACTIVATION MOLECULE"/>
    <property type="match status" value="1"/>
</dbReference>
<organism evidence="8 9">
    <name type="scientific">Umbra pygmaea</name>
    <name type="common">Eastern mudminnow</name>
    <dbReference type="NCBI Taxonomy" id="75934"/>
    <lineage>
        <taxon>Eukaryota</taxon>
        <taxon>Metazoa</taxon>
        <taxon>Chordata</taxon>
        <taxon>Craniata</taxon>
        <taxon>Vertebrata</taxon>
        <taxon>Euteleostomi</taxon>
        <taxon>Actinopterygii</taxon>
        <taxon>Neopterygii</taxon>
        <taxon>Teleostei</taxon>
        <taxon>Protacanthopterygii</taxon>
        <taxon>Esociformes</taxon>
        <taxon>Umbridae</taxon>
        <taxon>Umbra</taxon>
    </lineage>
</organism>
<feature type="chain" id="PRO_5044790837" description="Ig-like domain-containing protein" evidence="6">
    <location>
        <begin position="21"/>
        <end position="704"/>
    </location>
</feature>
<dbReference type="Gene3D" id="3.40.390.10">
    <property type="entry name" value="Collagenase (Catalytic Domain)"/>
    <property type="match status" value="1"/>
</dbReference>
<evidence type="ECO:0000256" key="4">
    <source>
        <dbReference type="ARBA" id="ARBA00023180"/>
    </source>
</evidence>
<dbReference type="EMBL" id="JAGEUA010000002">
    <property type="protein sequence ID" value="KAL1005608.1"/>
    <property type="molecule type" value="Genomic_DNA"/>
</dbReference>
<proteinExistence type="predicted"/>
<reference evidence="8 9" key="1">
    <citation type="submission" date="2024-06" db="EMBL/GenBank/DDBJ databases">
        <authorList>
            <person name="Pan Q."/>
            <person name="Wen M."/>
            <person name="Jouanno E."/>
            <person name="Zahm M."/>
            <person name="Klopp C."/>
            <person name="Cabau C."/>
            <person name="Louis A."/>
            <person name="Berthelot C."/>
            <person name="Parey E."/>
            <person name="Roest Crollius H."/>
            <person name="Montfort J."/>
            <person name="Robinson-Rechavi M."/>
            <person name="Bouchez O."/>
            <person name="Lampietro C."/>
            <person name="Lopez Roques C."/>
            <person name="Donnadieu C."/>
            <person name="Postlethwait J."/>
            <person name="Bobe J."/>
            <person name="Verreycken H."/>
            <person name="Guiguen Y."/>
        </authorList>
    </citation>
    <scope>NUCLEOTIDE SEQUENCE [LARGE SCALE GENOMIC DNA]</scope>
    <source>
        <strain evidence="8">Up_M1</strain>
        <tissue evidence="8">Testis</tissue>
    </source>
</reference>
<evidence type="ECO:0000313" key="9">
    <source>
        <dbReference type="Proteomes" id="UP001557470"/>
    </source>
</evidence>
<keyword evidence="3 5" id="KW-0472">Membrane</keyword>
<keyword evidence="5" id="KW-1133">Transmembrane helix</keyword>
<protein>
    <recommendedName>
        <fullName evidence="7">Ig-like domain-containing protein</fullName>
    </recommendedName>
</protein>
<dbReference type="InterPro" id="IPR003599">
    <property type="entry name" value="Ig_sub"/>
</dbReference>